<dbReference type="Gene3D" id="3.90.1680.10">
    <property type="entry name" value="SOS response associated peptidase-like"/>
    <property type="match status" value="1"/>
</dbReference>
<accession>A0A7W8K0J6</accession>
<feature type="region of interest" description="Disordered" evidence="1">
    <location>
        <begin position="33"/>
        <end position="73"/>
    </location>
</feature>
<evidence type="ECO:0000313" key="2">
    <source>
        <dbReference type="EMBL" id="MBB5365373.1"/>
    </source>
</evidence>
<dbReference type="EMBL" id="JACHFL010000017">
    <property type="protein sequence ID" value="MBB5365373.1"/>
    <property type="molecule type" value="Genomic_DNA"/>
</dbReference>
<dbReference type="SUPFAM" id="SSF143081">
    <property type="entry name" value="BB1717-like"/>
    <property type="match status" value="1"/>
</dbReference>
<dbReference type="Proteomes" id="UP000552709">
    <property type="component" value="Unassembled WGS sequence"/>
</dbReference>
<comment type="caution">
    <text evidence="2">The sequence shown here is derived from an EMBL/GenBank/DDBJ whole genome shotgun (WGS) entry which is preliminary data.</text>
</comment>
<evidence type="ECO:0000313" key="3">
    <source>
        <dbReference type="Proteomes" id="UP000552709"/>
    </source>
</evidence>
<evidence type="ECO:0000256" key="1">
    <source>
        <dbReference type="SAM" id="MobiDB-lite"/>
    </source>
</evidence>
<keyword evidence="3" id="KW-1185">Reference proteome</keyword>
<dbReference type="AlphaFoldDB" id="A0A7W8K0J6"/>
<proteinExistence type="predicted"/>
<protein>
    <submittedName>
        <fullName evidence="2">Putative SOS response-associated peptidase YedK</fullName>
    </submittedName>
</protein>
<gene>
    <name evidence="2" type="ORF">HNQ08_004494</name>
</gene>
<organism evidence="2 3">
    <name type="scientific">Deinococcus humi</name>
    <dbReference type="NCBI Taxonomy" id="662880"/>
    <lineage>
        <taxon>Bacteria</taxon>
        <taxon>Thermotogati</taxon>
        <taxon>Deinococcota</taxon>
        <taxon>Deinococci</taxon>
        <taxon>Deinococcales</taxon>
        <taxon>Deinococcaceae</taxon>
        <taxon>Deinococcus</taxon>
    </lineage>
</organism>
<dbReference type="RefSeq" id="WP_184136791.1">
    <property type="nucleotide sequence ID" value="NZ_JACHFL010000017.1"/>
</dbReference>
<dbReference type="InterPro" id="IPR036590">
    <property type="entry name" value="SRAP-like"/>
</dbReference>
<reference evidence="2 3" key="1">
    <citation type="submission" date="2020-08" db="EMBL/GenBank/DDBJ databases">
        <title>Genomic Encyclopedia of Type Strains, Phase IV (KMG-IV): sequencing the most valuable type-strain genomes for metagenomic binning, comparative biology and taxonomic classification.</title>
        <authorList>
            <person name="Goeker M."/>
        </authorList>
    </citation>
    <scope>NUCLEOTIDE SEQUENCE [LARGE SCALE GENOMIC DNA]</scope>
    <source>
        <strain evidence="2 3">DSM 27939</strain>
    </source>
</reference>
<name>A0A7W8K0J6_9DEIO</name>
<sequence length="89" mass="9814">MAPDGLRESCTVVIRPPRPDLVERRERMPALLPSKDHDAWLHAPPPSPRRPQWLAAAHPGRAQRAQNLSGPPHLVIEAIRETTPALDGA</sequence>